<dbReference type="InterPro" id="IPR037104">
    <property type="entry name" value="Annexin_sf"/>
</dbReference>
<dbReference type="SUPFAM" id="SSF47874">
    <property type="entry name" value="Annexin"/>
    <property type="match status" value="1"/>
</dbReference>
<dbReference type="GO" id="GO:0005737">
    <property type="term" value="C:cytoplasm"/>
    <property type="evidence" value="ECO:0007669"/>
    <property type="project" value="TreeGrafter"/>
</dbReference>
<gene>
    <name evidence="8" type="ORF">ARMOST_14931</name>
</gene>
<evidence type="ECO:0000256" key="4">
    <source>
        <dbReference type="ARBA" id="ARBA00023216"/>
    </source>
</evidence>
<accession>A0A284RRY3</accession>
<dbReference type="GO" id="GO:0005886">
    <property type="term" value="C:plasma membrane"/>
    <property type="evidence" value="ECO:0007669"/>
    <property type="project" value="TreeGrafter"/>
</dbReference>
<comment type="similarity">
    <text evidence="1 6">Belongs to the annexin family.</text>
</comment>
<keyword evidence="3 6" id="KW-0106">Calcium</keyword>
<dbReference type="GO" id="GO:0005509">
    <property type="term" value="F:calcium ion binding"/>
    <property type="evidence" value="ECO:0007669"/>
    <property type="project" value="InterPro"/>
</dbReference>
<evidence type="ECO:0000256" key="2">
    <source>
        <dbReference type="ARBA" id="ARBA00022737"/>
    </source>
</evidence>
<sequence length="459" mass="50761">MAYNQPPNYYPNYTDSGGQLGYPQQAYPPPPGPPSGYGGPPPPIPTHSYPGGPPPIQMNYPNQYAPPLPPPNTNYNPSYILPQQYQPPQGPPPGQYHGAPYQPSSSPYPPQIQSYTPSGQETRYLGVSVLAPHVHPSTAMAPGYYPLDDVEAIRTATKNLRTNENLVISTLAPRTSMQMIALSNAFLAKTGKTMEDTLDEKPSDSFKTALHGLALGPLGCDVWLAHPAIDGAGTNEILLTALLLGRSNEELQLLIGAYQQTYRRSLVDSVQDDLSGKTKRLFTMALAASRPPDHFPVNPQQVESDVKALYTARTGKIGTDEIAFFDILVNRSTPHLTALCNAYKIKHKKTLSRVIKSEFSGHSRDALLYIVKGVKEKRLGEGPGIWRDIQLLEASMKGFGTKDEQLIWRVLRAHWDRPRMERLKAAYQKRYRKSLRDRISGETSGSYRKLMLALVTLVS</sequence>
<dbReference type="OrthoDB" id="37886at2759"/>
<evidence type="ECO:0000256" key="3">
    <source>
        <dbReference type="ARBA" id="ARBA00022837"/>
    </source>
</evidence>
<dbReference type="PANTHER" id="PTHR10502:SF102">
    <property type="entry name" value="ANNEXIN B11"/>
    <property type="match status" value="1"/>
</dbReference>
<dbReference type="InterPro" id="IPR018252">
    <property type="entry name" value="Annexin_repeat_CS"/>
</dbReference>
<comment type="domain">
    <text evidence="6">A pair of annexin repeats may form one binding site for calcium and phospholipid.</text>
</comment>
<evidence type="ECO:0000256" key="7">
    <source>
        <dbReference type="SAM" id="MobiDB-lite"/>
    </source>
</evidence>
<organism evidence="8 9">
    <name type="scientific">Armillaria ostoyae</name>
    <name type="common">Armillaria root rot fungus</name>
    <dbReference type="NCBI Taxonomy" id="47428"/>
    <lineage>
        <taxon>Eukaryota</taxon>
        <taxon>Fungi</taxon>
        <taxon>Dikarya</taxon>
        <taxon>Basidiomycota</taxon>
        <taxon>Agaricomycotina</taxon>
        <taxon>Agaricomycetes</taxon>
        <taxon>Agaricomycetidae</taxon>
        <taxon>Agaricales</taxon>
        <taxon>Marasmiineae</taxon>
        <taxon>Physalacriaceae</taxon>
        <taxon>Armillaria</taxon>
    </lineage>
</organism>
<dbReference type="OMA" id="ASNWVIM"/>
<dbReference type="Gene3D" id="1.10.220.10">
    <property type="entry name" value="Annexin"/>
    <property type="match status" value="4"/>
</dbReference>
<proteinExistence type="inferred from homology"/>
<dbReference type="FunFam" id="1.10.220.10:FF:000002">
    <property type="entry name" value="Annexin"/>
    <property type="match status" value="1"/>
</dbReference>
<dbReference type="AlphaFoldDB" id="A0A284RRY3"/>
<reference evidence="9" key="1">
    <citation type="journal article" date="2017" name="Nat. Ecol. Evol.">
        <title>Genome expansion and lineage-specific genetic innovations in the forest pathogenic fungi Armillaria.</title>
        <authorList>
            <person name="Sipos G."/>
            <person name="Prasanna A.N."/>
            <person name="Walter M.C."/>
            <person name="O'Connor E."/>
            <person name="Balint B."/>
            <person name="Krizsan K."/>
            <person name="Kiss B."/>
            <person name="Hess J."/>
            <person name="Varga T."/>
            <person name="Slot J."/>
            <person name="Riley R."/>
            <person name="Boka B."/>
            <person name="Rigling D."/>
            <person name="Barry K."/>
            <person name="Lee J."/>
            <person name="Mihaltcheva S."/>
            <person name="LaButti K."/>
            <person name="Lipzen A."/>
            <person name="Waldron R."/>
            <person name="Moloney N.M."/>
            <person name="Sperisen C."/>
            <person name="Kredics L."/>
            <person name="Vagvoelgyi C."/>
            <person name="Patrignani A."/>
            <person name="Fitzpatrick D."/>
            <person name="Nagy I."/>
            <person name="Doyle S."/>
            <person name="Anderson J.B."/>
            <person name="Grigoriev I.V."/>
            <person name="Gueldener U."/>
            <person name="Muensterkoetter M."/>
            <person name="Nagy L.G."/>
        </authorList>
    </citation>
    <scope>NUCLEOTIDE SEQUENCE [LARGE SCALE GENOMIC DNA]</scope>
    <source>
        <strain evidence="9">C18/9</strain>
    </source>
</reference>
<feature type="compositionally biased region" description="Low complexity" evidence="7">
    <location>
        <begin position="73"/>
        <end position="87"/>
    </location>
</feature>
<dbReference type="GO" id="GO:0005634">
    <property type="term" value="C:nucleus"/>
    <property type="evidence" value="ECO:0007669"/>
    <property type="project" value="TreeGrafter"/>
</dbReference>
<dbReference type="PROSITE" id="PS51897">
    <property type="entry name" value="ANNEXIN_2"/>
    <property type="match status" value="4"/>
</dbReference>
<dbReference type="STRING" id="47428.A0A284RRY3"/>
<dbReference type="SMART" id="SM00335">
    <property type="entry name" value="ANX"/>
    <property type="match status" value="4"/>
</dbReference>
<feature type="region of interest" description="Disordered" evidence="7">
    <location>
        <begin position="1"/>
        <end position="118"/>
    </location>
</feature>
<evidence type="ECO:0000313" key="9">
    <source>
        <dbReference type="Proteomes" id="UP000219338"/>
    </source>
</evidence>
<dbReference type="PANTHER" id="PTHR10502">
    <property type="entry name" value="ANNEXIN"/>
    <property type="match status" value="1"/>
</dbReference>
<keyword evidence="4 6" id="KW-0041">Annexin</keyword>
<keyword evidence="2 6" id="KW-0677">Repeat</keyword>
<feature type="compositionally biased region" description="Pro residues" evidence="7">
    <location>
        <begin position="26"/>
        <end position="56"/>
    </location>
</feature>
<dbReference type="PROSITE" id="PS00223">
    <property type="entry name" value="ANNEXIN_1"/>
    <property type="match status" value="1"/>
</dbReference>
<dbReference type="InterPro" id="IPR001464">
    <property type="entry name" value="Annexin"/>
</dbReference>
<feature type="compositionally biased region" description="Low complexity" evidence="7">
    <location>
        <begin position="95"/>
        <end position="118"/>
    </location>
</feature>
<protein>
    <recommendedName>
        <fullName evidence="6">Annexin</fullName>
    </recommendedName>
</protein>
<dbReference type="EMBL" id="FUEG01000014">
    <property type="protein sequence ID" value="SJL11527.1"/>
    <property type="molecule type" value="Genomic_DNA"/>
</dbReference>
<evidence type="ECO:0000313" key="8">
    <source>
        <dbReference type="EMBL" id="SJL11527.1"/>
    </source>
</evidence>
<dbReference type="PRINTS" id="PR00196">
    <property type="entry name" value="ANNEXIN"/>
</dbReference>
<dbReference type="GO" id="GO:0001786">
    <property type="term" value="F:phosphatidylserine binding"/>
    <property type="evidence" value="ECO:0007669"/>
    <property type="project" value="TreeGrafter"/>
</dbReference>
<evidence type="ECO:0000256" key="5">
    <source>
        <dbReference type="ARBA" id="ARBA00023302"/>
    </source>
</evidence>
<keyword evidence="9" id="KW-1185">Reference proteome</keyword>
<dbReference type="Pfam" id="PF00191">
    <property type="entry name" value="Annexin"/>
    <property type="match status" value="4"/>
</dbReference>
<dbReference type="Proteomes" id="UP000219338">
    <property type="component" value="Unassembled WGS sequence"/>
</dbReference>
<dbReference type="GO" id="GO:0005544">
    <property type="term" value="F:calcium-dependent phospholipid binding"/>
    <property type="evidence" value="ECO:0007669"/>
    <property type="project" value="UniProtKB-KW"/>
</dbReference>
<evidence type="ECO:0000256" key="1">
    <source>
        <dbReference type="ARBA" id="ARBA00007831"/>
    </source>
</evidence>
<feature type="compositionally biased region" description="Low complexity" evidence="7">
    <location>
        <begin position="1"/>
        <end position="13"/>
    </location>
</feature>
<dbReference type="GO" id="GO:0012506">
    <property type="term" value="C:vesicle membrane"/>
    <property type="evidence" value="ECO:0007669"/>
    <property type="project" value="TreeGrafter"/>
</dbReference>
<keyword evidence="5 6" id="KW-0111">Calcium/phospholipid-binding</keyword>
<evidence type="ECO:0000256" key="6">
    <source>
        <dbReference type="RuleBase" id="RU003540"/>
    </source>
</evidence>
<name>A0A284RRY3_ARMOS</name>
<dbReference type="InterPro" id="IPR018502">
    <property type="entry name" value="Annexin_repeat"/>
</dbReference>